<comment type="caution">
    <text evidence="2">The sequence shown here is derived from an EMBL/GenBank/DDBJ whole genome shotgun (WGS) entry which is preliminary data.</text>
</comment>
<evidence type="ECO:0000256" key="1">
    <source>
        <dbReference type="SAM" id="MobiDB-lite"/>
    </source>
</evidence>
<evidence type="ECO:0008006" key="4">
    <source>
        <dbReference type="Google" id="ProtNLM"/>
    </source>
</evidence>
<feature type="compositionally biased region" description="Acidic residues" evidence="1">
    <location>
        <begin position="112"/>
        <end position="126"/>
    </location>
</feature>
<dbReference type="PANTHER" id="PTHR28207">
    <property type="entry name" value="ATP SYNTHASE SUBUNIT H, MITOCHONDRIAL"/>
    <property type="match status" value="1"/>
</dbReference>
<dbReference type="OrthoDB" id="274752at2759"/>
<protein>
    <recommendedName>
        <fullName evidence="4">Mitochondrial F1F0 ATP synthase subunit Atp14</fullName>
    </recommendedName>
</protein>
<dbReference type="GO" id="GO:0046933">
    <property type="term" value="F:proton-transporting ATP synthase activity, rotational mechanism"/>
    <property type="evidence" value="ECO:0007669"/>
    <property type="project" value="TreeGrafter"/>
</dbReference>
<feature type="region of interest" description="Disordered" evidence="1">
    <location>
        <begin position="54"/>
        <end position="126"/>
    </location>
</feature>
<accession>A0A4U0U9H6</accession>
<name>A0A4U0U9H6_9PEZI</name>
<dbReference type="AlphaFoldDB" id="A0A4U0U9H6"/>
<sequence length="126" mass="14118">MFGQSMRASRQLLARAARQQHAVTMRRSLMTPTAVRQADLVQDMYLKELRAYKPTPVKPNDSEGHVQKFSIPQPPASPEEADLASDLKAYEDQVPEVEGQAAGGESAPAEQDWFEMPEEDEEEAHH</sequence>
<dbReference type="Pfam" id="PF10775">
    <property type="entry name" value="ATP_sub_h"/>
    <property type="match status" value="1"/>
</dbReference>
<evidence type="ECO:0000313" key="2">
    <source>
        <dbReference type="EMBL" id="TKA31990.1"/>
    </source>
</evidence>
<proteinExistence type="predicted"/>
<reference evidence="2 3" key="1">
    <citation type="submission" date="2017-03" db="EMBL/GenBank/DDBJ databases">
        <title>Genomes of endolithic fungi from Antarctica.</title>
        <authorList>
            <person name="Coleine C."/>
            <person name="Masonjones S."/>
            <person name="Stajich J.E."/>
        </authorList>
    </citation>
    <scope>NUCLEOTIDE SEQUENCE [LARGE SCALE GENOMIC DNA]</scope>
    <source>
        <strain evidence="2 3">CCFEE 6315</strain>
    </source>
</reference>
<gene>
    <name evidence="2" type="ORF">B0A50_01235</name>
</gene>
<dbReference type="Proteomes" id="UP000308549">
    <property type="component" value="Unassembled WGS sequence"/>
</dbReference>
<keyword evidence="3" id="KW-1185">Reference proteome</keyword>
<dbReference type="InterPro" id="IPR019711">
    <property type="entry name" value="ATP_synth_F0_suH"/>
</dbReference>
<dbReference type="EMBL" id="NAJL01000006">
    <property type="protein sequence ID" value="TKA31990.1"/>
    <property type="molecule type" value="Genomic_DNA"/>
</dbReference>
<evidence type="ECO:0000313" key="3">
    <source>
        <dbReference type="Proteomes" id="UP000308549"/>
    </source>
</evidence>
<dbReference type="PANTHER" id="PTHR28207:SF1">
    <property type="entry name" value="ATP SYNTHASE SUBUNIT H, MITOCHONDRIAL"/>
    <property type="match status" value="1"/>
</dbReference>
<organism evidence="2 3">
    <name type="scientific">Salinomyces thailandicus</name>
    <dbReference type="NCBI Taxonomy" id="706561"/>
    <lineage>
        <taxon>Eukaryota</taxon>
        <taxon>Fungi</taxon>
        <taxon>Dikarya</taxon>
        <taxon>Ascomycota</taxon>
        <taxon>Pezizomycotina</taxon>
        <taxon>Dothideomycetes</taxon>
        <taxon>Dothideomycetidae</taxon>
        <taxon>Mycosphaerellales</taxon>
        <taxon>Teratosphaeriaceae</taxon>
        <taxon>Salinomyces</taxon>
    </lineage>
</organism>